<accession>A0A814XP62</accession>
<gene>
    <name evidence="1" type="ORF">CJN711_LOCUS12838</name>
</gene>
<dbReference type="Proteomes" id="UP000663855">
    <property type="component" value="Unassembled WGS sequence"/>
</dbReference>
<name>A0A814XP62_9BILA</name>
<protein>
    <submittedName>
        <fullName evidence="1">Uncharacterized protein</fullName>
    </submittedName>
</protein>
<reference evidence="1" key="1">
    <citation type="submission" date="2021-02" db="EMBL/GenBank/DDBJ databases">
        <authorList>
            <person name="Nowell W R."/>
        </authorList>
    </citation>
    <scope>NUCLEOTIDE SEQUENCE</scope>
</reference>
<proteinExistence type="predicted"/>
<evidence type="ECO:0000313" key="2">
    <source>
        <dbReference type="Proteomes" id="UP000663855"/>
    </source>
</evidence>
<organism evidence="1 2">
    <name type="scientific">Rotaria magnacalcarata</name>
    <dbReference type="NCBI Taxonomy" id="392030"/>
    <lineage>
        <taxon>Eukaryota</taxon>
        <taxon>Metazoa</taxon>
        <taxon>Spiralia</taxon>
        <taxon>Gnathifera</taxon>
        <taxon>Rotifera</taxon>
        <taxon>Eurotatoria</taxon>
        <taxon>Bdelloidea</taxon>
        <taxon>Philodinida</taxon>
        <taxon>Philodinidae</taxon>
        <taxon>Rotaria</taxon>
    </lineage>
</organism>
<dbReference type="AlphaFoldDB" id="A0A814XP62"/>
<comment type="caution">
    <text evidence="1">The sequence shown here is derived from an EMBL/GenBank/DDBJ whole genome shotgun (WGS) entry which is preliminary data.</text>
</comment>
<dbReference type="EMBL" id="CAJNOV010005609">
    <property type="protein sequence ID" value="CAF1217738.1"/>
    <property type="molecule type" value="Genomic_DNA"/>
</dbReference>
<sequence length="264" mass="30440">MPLFSLFCSDESLDFVTARELISSIVAQIKSYRDDSTFKSLHSKVAQFCTENQIDISKKIRAKTAKKVAAHFNDCIATLITGHRPRSSNPTVGTYRNPSDPTGIQYDFIGSCQILQNYRWIPGRGIDVGSSVSDSYEFQRKTVGCHRKFLSDQSTWGEYAENDEQYRRTIYYSLIDSVLIELDYRFSNANMEILINISYPCPRNEKFLDVEILKPFALHLDINPDMLKNALNVLRPTLKDKKLLDLKELYCKLIPFDQVFQMLF</sequence>
<evidence type="ECO:0000313" key="1">
    <source>
        <dbReference type="EMBL" id="CAF1217738.1"/>
    </source>
</evidence>